<proteinExistence type="inferred from homology"/>
<comment type="similarity">
    <text evidence="2">Belongs to the plant LTP family.</text>
</comment>
<organism evidence="11 12">
    <name type="scientific">Punica granatum</name>
    <name type="common">Pomegranate</name>
    <dbReference type="NCBI Taxonomy" id="22663"/>
    <lineage>
        <taxon>Eukaryota</taxon>
        <taxon>Viridiplantae</taxon>
        <taxon>Streptophyta</taxon>
        <taxon>Embryophyta</taxon>
        <taxon>Tracheophyta</taxon>
        <taxon>Spermatophyta</taxon>
        <taxon>Magnoliopsida</taxon>
        <taxon>eudicotyledons</taxon>
        <taxon>Gunneridae</taxon>
        <taxon>Pentapetalae</taxon>
        <taxon>rosids</taxon>
        <taxon>malvids</taxon>
        <taxon>Myrtales</taxon>
        <taxon>Lythraceae</taxon>
        <taxon>Punica</taxon>
    </lineage>
</organism>
<dbReference type="InterPro" id="IPR043325">
    <property type="entry name" value="LTSS"/>
</dbReference>
<dbReference type="Proteomes" id="UP000197138">
    <property type="component" value="Unassembled WGS sequence"/>
</dbReference>
<dbReference type="Gene3D" id="1.10.110.10">
    <property type="entry name" value="Plant lipid-transfer and hydrophobic proteins"/>
    <property type="match status" value="1"/>
</dbReference>
<evidence type="ECO:0000256" key="8">
    <source>
        <dbReference type="ARBA" id="ARBA00023288"/>
    </source>
</evidence>
<dbReference type="AlphaFoldDB" id="A0A218WWX4"/>
<sequence length="105" mass="11289">MARRRMKIGLVAVLVVAAATLWAGAAAQSSLDCTNVLISMSLCLNYISGNSSTPSSNCCSQLASVIRSQPQCLCQDSVIFKQLHIVNVVWPVLNEPFPLRPELGD</sequence>
<feature type="domain" description="Bifunctional inhibitor/plant lipid transfer protein/seed storage helical" evidence="10">
    <location>
        <begin position="11"/>
        <end position="75"/>
    </location>
</feature>
<gene>
    <name evidence="11" type="ORF">CDL15_Pgr002590</name>
</gene>
<dbReference type="PANTHER" id="PTHR33044">
    <property type="entry name" value="BIFUNCTIONAL INHIBITOR/LIPID-TRANSFER PROTEIN/SEED STORAGE 2S ALBUMIN SUPERFAMILY PROTEIN-RELATED"/>
    <property type="match status" value="1"/>
</dbReference>
<keyword evidence="8" id="KW-0449">Lipoprotein</keyword>
<evidence type="ECO:0000256" key="1">
    <source>
        <dbReference type="ARBA" id="ARBA00004609"/>
    </source>
</evidence>
<keyword evidence="4" id="KW-0336">GPI-anchor</keyword>
<comment type="subcellular location">
    <subcellularLocation>
        <location evidence="1">Cell membrane</location>
        <topology evidence="1">Lipid-anchor</topology>
        <topology evidence="1">GPI-anchor</topology>
    </subcellularLocation>
</comment>
<dbReference type="InterPro" id="IPR016140">
    <property type="entry name" value="Bifunc_inhib/LTP/seed_store"/>
</dbReference>
<dbReference type="Pfam" id="PF14368">
    <property type="entry name" value="LTP_2"/>
    <property type="match status" value="1"/>
</dbReference>
<dbReference type="CDD" id="cd00010">
    <property type="entry name" value="AAI_LTSS"/>
    <property type="match status" value="1"/>
</dbReference>
<keyword evidence="3" id="KW-1003">Cell membrane</keyword>
<evidence type="ECO:0000256" key="5">
    <source>
        <dbReference type="ARBA" id="ARBA00022729"/>
    </source>
</evidence>
<evidence type="ECO:0000313" key="11">
    <source>
        <dbReference type="EMBL" id="OWM77066.1"/>
    </source>
</evidence>
<feature type="chain" id="PRO_5013370134" description="Bifunctional inhibitor/plant lipid transfer protein/seed storage helical domain-containing protein" evidence="9">
    <location>
        <begin position="28"/>
        <end position="105"/>
    </location>
</feature>
<dbReference type="SUPFAM" id="SSF47699">
    <property type="entry name" value="Bifunctional inhibitor/lipid-transfer protein/seed storage 2S albumin"/>
    <property type="match status" value="1"/>
</dbReference>
<comment type="caution">
    <text evidence="11">The sequence shown here is derived from an EMBL/GenBank/DDBJ whole genome shotgun (WGS) entry which is preliminary data.</text>
</comment>
<evidence type="ECO:0000256" key="4">
    <source>
        <dbReference type="ARBA" id="ARBA00022622"/>
    </source>
</evidence>
<protein>
    <recommendedName>
        <fullName evidence="10">Bifunctional inhibitor/plant lipid transfer protein/seed storage helical domain-containing protein</fullName>
    </recommendedName>
</protein>
<evidence type="ECO:0000256" key="6">
    <source>
        <dbReference type="ARBA" id="ARBA00023157"/>
    </source>
</evidence>
<evidence type="ECO:0000256" key="9">
    <source>
        <dbReference type="SAM" id="SignalP"/>
    </source>
</evidence>
<keyword evidence="6" id="KW-1015">Disulfide bond</keyword>
<evidence type="ECO:0000256" key="3">
    <source>
        <dbReference type="ARBA" id="ARBA00022475"/>
    </source>
</evidence>
<keyword evidence="4" id="KW-0472">Membrane</keyword>
<keyword evidence="5 9" id="KW-0732">Signal</keyword>
<name>A0A218WWX4_PUNGR</name>
<evidence type="ECO:0000259" key="10">
    <source>
        <dbReference type="Pfam" id="PF14368"/>
    </source>
</evidence>
<keyword evidence="7" id="KW-0325">Glycoprotein</keyword>
<dbReference type="EMBL" id="MTKT01002881">
    <property type="protein sequence ID" value="OWM77066.1"/>
    <property type="molecule type" value="Genomic_DNA"/>
</dbReference>
<evidence type="ECO:0000256" key="2">
    <source>
        <dbReference type="ARBA" id="ARBA00009748"/>
    </source>
</evidence>
<dbReference type="GO" id="GO:0098552">
    <property type="term" value="C:side of membrane"/>
    <property type="evidence" value="ECO:0007669"/>
    <property type="project" value="UniProtKB-KW"/>
</dbReference>
<evidence type="ECO:0000313" key="12">
    <source>
        <dbReference type="Proteomes" id="UP000197138"/>
    </source>
</evidence>
<evidence type="ECO:0000256" key="7">
    <source>
        <dbReference type="ARBA" id="ARBA00023180"/>
    </source>
</evidence>
<reference evidence="12" key="1">
    <citation type="journal article" date="2017" name="Plant J.">
        <title>The pomegranate (Punica granatum L.) genome and the genomics of punicalagin biosynthesis.</title>
        <authorList>
            <person name="Qin G."/>
            <person name="Xu C."/>
            <person name="Ming R."/>
            <person name="Tang H."/>
            <person name="Guyot R."/>
            <person name="Kramer E.M."/>
            <person name="Hu Y."/>
            <person name="Yi X."/>
            <person name="Qi Y."/>
            <person name="Xu X."/>
            <person name="Gao Z."/>
            <person name="Pan H."/>
            <person name="Jian J."/>
            <person name="Tian Y."/>
            <person name="Yue Z."/>
            <person name="Xu Y."/>
        </authorList>
    </citation>
    <scope>NUCLEOTIDE SEQUENCE [LARGE SCALE GENOMIC DNA]</scope>
    <source>
        <strain evidence="12">cv. Dabenzi</strain>
    </source>
</reference>
<dbReference type="GO" id="GO:0005886">
    <property type="term" value="C:plasma membrane"/>
    <property type="evidence" value="ECO:0007669"/>
    <property type="project" value="UniProtKB-SubCell"/>
</dbReference>
<dbReference type="InterPro" id="IPR036312">
    <property type="entry name" value="Bifun_inhib/LTP/seed_sf"/>
</dbReference>
<accession>A0A218WWX4</accession>
<feature type="signal peptide" evidence="9">
    <location>
        <begin position="1"/>
        <end position="27"/>
    </location>
</feature>